<proteinExistence type="predicted"/>
<keyword evidence="5" id="KW-1185">Reference proteome</keyword>
<dbReference type="InterPro" id="IPR029466">
    <property type="entry name" value="NAM-associated_C"/>
</dbReference>
<dbReference type="Pfam" id="PF14303">
    <property type="entry name" value="NAM-associated"/>
    <property type="match status" value="1"/>
</dbReference>
<dbReference type="EMBL" id="JACEFO010002354">
    <property type="protein sequence ID" value="KAF8664098.1"/>
    <property type="molecule type" value="Genomic_DNA"/>
</dbReference>
<evidence type="ECO:0000259" key="3">
    <source>
        <dbReference type="Pfam" id="PF14303"/>
    </source>
</evidence>
<dbReference type="PANTHER" id="PTHR45023:SF4">
    <property type="entry name" value="GLYCINE-RICH PROTEIN-RELATED"/>
    <property type="match status" value="1"/>
</dbReference>
<gene>
    <name evidence="4" type="ORF">HU200_055009</name>
</gene>
<dbReference type="Proteomes" id="UP000636709">
    <property type="component" value="Unassembled WGS sequence"/>
</dbReference>
<evidence type="ECO:0000313" key="5">
    <source>
        <dbReference type="Proteomes" id="UP000636709"/>
    </source>
</evidence>
<keyword evidence="1" id="KW-0175">Coiled coil</keyword>
<evidence type="ECO:0000256" key="2">
    <source>
        <dbReference type="SAM" id="MobiDB-lite"/>
    </source>
</evidence>
<feature type="compositionally biased region" description="Polar residues" evidence="2">
    <location>
        <begin position="148"/>
        <end position="161"/>
    </location>
</feature>
<organism evidence="4 5">
    <name type="scientific">Digitaria exilis</name>
    <dbReference type="NCBI Taxonomy" id="1010633"/>
    <lineage>
        <taxon>Eukaryota</taxon>
        <taxon>Viridiplantae</taxon>
        <taxon>Streptophyta</taxon>
        <taxon>Embryophyta</taxon>
        <taxon>Tracheophyta</taxon>
        <taxon>Spermatophyta</taxon>
        <taxon>Magnoliopsida</taxon>
        <taxon>Liliopsida</taxon>
        <taxon>Poales</taxon>
        <taxon>Poaceae</taxon>
        <taxon>PACMAD clade</taxon>
        <taxon>Panicoideae</taxon>
        <taxon>Panicodae</taxon>
        <taxon>Paniceae</taxon>
        <taxon>Anthephorinae</taxon>
        <taxon>Digitaria</taxon>
    </lineage>
</organism>
<accession>A0A835AK24</accession>
<dbReference type="PANTHER" id="PTHR45023">
    <property type="match status" value="1"/>
</dbReference>
<feature type="coiled-coil region" evidence="1">
    <location>
        <begin position="251"/>
        <end position="278"/>
    </location>
</feature>
<feature type="region of interest" description="Disordered" evidence="2">
    <location>
        <begin position="147"/>
        <end position="191"/>
    </location>
</feature>
<evidence type="ECO:0000313" key="4">
    <source>
        <dbReference type="EMBL" id="KAF8664098.1"/>
    </source>
</evidence>
<protein>
    <recommendedName>
        <fullName evidence="3">No apical meristem-associated C-terminal domain-containing protein</fullName>
    </recommendedName>
</protein>
<evidence type="ECO:0000256" key="1">
    <source>
        <dbReference type="SAM" id="Coils"/>
    </source>
</evidence>
<feature type="compositionally biased region" description="Basic and acidic residues" evidence="2">
    <location>
        <begin position="182"/>
        <end position="191"/>
    </location>
</feature>
<dbReference type="AlphaFoldDB" id="A0A835AK24"/>
<comment type="caution">
    <text evidence="4">The sequence shown here is derived from an EMBL/GenBank/DDBJ whole genome shotgun (WGS) entry which is preliminary data.</text>
</comment>
<dbReference type="OrthoDB" id="692034at2759"/>
<sequence length="314" mass="36307">MSGSSSKVGATRNKLTNFSAYEDNVLCKVWVEIITDVVTNTGHRKEAFWLRVRDRYNAKCGSYPQRTQKSVMNRWDHIKAKVSKFSGYMADMNQSNPSGMFDADKSVAAAANFDGVEKHNFTLMHCWQVVKDEPKWWELKRKIDAAPNSASRKSVPSSLSRDISDLDPNKSSSTSPSKKRPMGRDVAKEATKKAALVSSECMSKMYDLSVQRIELFKETEGERKARLDEMVALEKTKAEEAHEHRKMMLEIERERLALDKQRLRMDDEKKEKEEDERILAINLDQCQPMQRMYYQALQEDIIQRMMSRRHGPNQ</sequence>
<name>A0A835AK24_9POAL</name>
<feature type="domain" description="No apical meristem-associated C-terminal" evidence="3">
    <location>
        <begin position="120"/>
        <end position="301"/>
    </location>
</feature>
<reference evidence="4" key="1">
    <citation type="submission" date="2020-07" db="EMBL/GenBank/DDBJ databases">
        <title>Genome sequence and genetic diversity analysis of an under-domesticated orphan crop, white fonio (Digitaria exilis).</title>
        <authorList>
            <person name="Bennetzen J.L."/>
            <person name="Chen S."/>
            <person name="Ma X."/>
            <person name="Wang X."/>
            <person name="Yssel A.E.J."/>
            <person name="Chaluvadi S.R."/>
            <person name="Johnson M."/>
            <person name="Gangashetty P."/>
            <person name="Hamidou F."/>
            <person name="Sanogo M.D."/>
            <person name="Zwaenepoel A."/>
            <person name="Wallace J."/>
            <person name="Van De Peer Y."/>
            <person name="Van Deynze A."/>
        </authorList>
    </citation>
    <scope>NUCLEOTIDE SEQUENCE</scope>
    <source>
        <tissue evidence="4">Leaves</tissue>
    </source>
</reference>